<evidence type="ECO:0000313" key="3">
    <source>
        <dbReference type="Proteomes" id="UP001497444"/>
    </source>
</evidence>
<organism evidence="2 3">
    <name type="scientific">Sphagnum jensenii</name>
    <dbReference type="NCBI Taxonomy" id="128206"/>
    <lineage>
        <taxon>Eukaryota</taxon>
        <taxon>Viridiplantae</taxon>
        <taxon>Streptophyta</taxon>
        <taxon>Embryophyta</taxon>
        <taxon>Bryophyta</taxon>
        <taxon>Sphagnophytina</taxon>
        <taxon>Sphagnopsida</taxon>
        <taxon>Sphagnales</taxon>
        <taxon>Sphagnaceae</taxon>
        <taxon>Sphagnum</taxon>
    </lineage>
</organism>
<sequence length="74" mass="7677">MAQQQNGSGGKSVLNQEEQMAQQQNGSGGNIDASATNNANSLILHVATEFVVEGLDDNSPQGLFNSLHPVLALA</sequence>
<name>A0ABP0WLS6_9BRYO</name>
<feature type="compositionally biased region" description="Polar residues" evidence="1">
    <location>
        <begin position="13"/>
        <end position="25"/>
    </location>
</feature>
<dbReference type="Proteomes" id="UP001497444">
    <property type="component" value="Chromosome 18"/>
</dbReference>
<keyword evidence="3" id="KW-1185">Reference proteome</keyword>
<dbReference type="EMBL" id="OZ020113">
    <property type="protein sequence ID" value="CAK9266490.1"/>
    <property type="molecule type" value="Genomic_DNA"/>
</dbReference>
<evidence type="ECO:0000313" key="2">
    <source>
        <dbReference type="EMBL" id="CAK9266490.1"/>
    </source>
</evidence>
<proteinExistence type="predicted"/>
<protein>
    <submittedName>
        <fullName evidence="2">Uncharacterized protein</fullName>
    </submittedName>
</protein>
<feature type="region of interest" description="Disordered" evidence="1">
    <location>
        <begin position="1"/>
        <end position="35"/>
    </location>
</feature>
<accession>A0ABP0WLS6</accession>
<gene>
    <name evidence="2" type="ORF">CSSPJE1EN1_LOCUS11968</name>
</gene>
<reference evidence="2" key="1">
    <citation type="submission" date="2024-02" db="EMBL/GenBank/DDBJ databases">
        <authorList>
            <consortium name="ELIXIR-Norway"/>
            <consortium name="Elixir Norway"/>
        </authorList>
    </citation>
    <scope>NUCLEOTIDE SEQUENCE</scope>
</reference>
<evidence type="ECO:0000256" key="1">
    <source>
        <dbReference type="SAM" id="MobiDB-lite"/>
    </source>
</evidence>